<dbReference type="InterPro" id="IPR036388">
    <property type="entry name" value="WH-like_DNA-bd_sf"/>
</dbReference>
<dbReference type="InterPro" id="IPR011991">
    <property type="entry name" value="ArsR-like_HTH"/>
</dbReference>
<dbReference type="PANTHER" id="PTHR43132:SF8">
    <property type="entry name" value="HTH-TYPE TRANSCRIPTIONAL REGULATOR KMTR"/>
    <property type="match status" value="1"/>
</dbReference>
<dbReference type="RefSeq" id="WP_073264882.1">
    <property type="nucleotide sequence ID" value="NZ_FRCS01000021.1"/>
</dbReference>
<feature type="domain" description="HTH arsR-type" evidence="4">
    <location>
        <begin position="260"/>
        <end position="331"/>
    </location>
</feature>
<evidence type="ECO:0000256" key="2">
    <source>
        <dbReference type="ARBA" id="ARBA00023125"/>
    </source>
</evidence>
<dbReference type="SMART" id="SM00418">
    <property type="entry name" value="HTH_ARSR"/>
    <property type="match status" value="1"/>
</dbReference>
<dbReference type="PANTHER" id="PTHR43132">
    <property type="entry name" value="ARSENICAL RESISTANCE OPERON REPRESSOR ARSR-RELATED"/>
    <property type="match status" value="1"/>
</dbReference>
<dbReference type="InterPro" id="IPR001845">
    <property type="entry name" value="HTH_ArsR_DNA-bd_dom"/>
</dbReference>
<dbReference type="Gene3D" id="1.10.10.10">
    <property type="entry name" value="Winged helix-like DNA-binding domain superfamily/Winged helix DNA-binding domain"/>
    <property type="match status" value="1"/>
</dbReference>
<evidence type="ECO:0000256" key="3">
    <source>
        <dbReference type="ARBA" id="ARBA00023163"/>
    </source>
</evidence>
<dbReference type="EMBL" id="FRCS01000021">
    <property type="protein sequence ID" value="SHN47240.1"/>
    <property type="molecule type" value="Genomic_DNA"/>
</dbReference>
<sequence length="336" mass="36547">MPLRLRFADEDLLRCRFAVSPLCETHEAVRTLLRPSRHGYHHSWLRRSRRVLSGLDLAPLTLLMPARGYTPDFLGPPPAAPLGRVADFSAEIDALRGTDPDLAFQEMTRSFASCGADPETPARRALLADPAAAVHALADATERAWHTLVAADWSRLRGVLEADIADRSRRLAEGGLRALFDDLHPDVSWADGTLSLRSGSTVLDQELAGQGLLLMPSVFAWPDTISGFAPPWQPTVIYPARGMARTWQTPPRPPSDALARLLGTNRAALLSGLEEPTSTTTLARLHGLAPSTVSAHLAVLRDAGLVSARRQGHEVLYRRTQLGADVTSSARISSYQ</sequence>
<keyword evidence="2" id="KW-0238">DNA-binding</keyword>
<dbReference type="SUPFAM" id="SSF46785">
    <property type="entry name" value="Winged helix' DNA-binding domain"/>
    <property type="match status" value="1"/>
</dbReference>
<evidence type="ECO:0000256" key="1">
    <source>
        <dbReference type="ARBA" id="ARBA00023015"/>
    </source>
</evidence>
<dbReference type="CDD" id="cd00090">
    <property type="entry name" value="HTH_ARSR"/>
    <property type="match status" value="1"/>
</dbReference>
<evidence type="ECO:0000313" key="5">
    <source>
        <dbReference type="EMBL" id="SHN47240.1"/>
    </source>
</evidence>
<dbReference type="OrthoDB" id="3542816at2"/>
<accession>A0A1M7RM39</accession>
<dbReference type="Proteomes" id="UP000184440">
    <property type="component" value="Unassembled WGS sequence"/>
</dbReference>
<organism evidence="5 6">
    <name type="scientific">Cryptosporangium aurantiacum</name>
    <dbReference type="NCBI Taxonomy" id="134849"/>
    <lineage>
        <taxon>Bacteria</taxon>
        <taxon>Bacillati</taxon>
        <taxon>Actinomycetota</taxon>
        <taxon>Actinomycetes</taxon>
        <taxon>Cryptosporangiales</taxon>
        <taxon>Cryptosporangiaceae</taxon>
        <taxon>Cryptosporangium</taxon>
    </lineage>
</organism>
<evidence type="ECO:0000313" key="6">
    <source>
        <dbReference type="Proteomes" id="UP000184440"/>
    </source>
</evidence>
<keyword evidence="1" id="KW-0805">Transcription regulation</keyword>
<gene>
    <name evidence="5" type="ORF">SAMN05443668_12188</name>
</gene>
<keyword evidence="6" id="KW-1185">Reference proteome</keyword>
<protein>
    <submittedName>
        <fullName evidence="5">Helix-turn-helix domain-containing protein</fullName>
    </submittedName>
</protein>
<reference evidence="5 6" key="1">
    <citation type="submission" date="2016-11" db="EMBL/GenBank/DDBJ databases">
        <authorList>
            <person name="Jaros S."/>
            <person name="Januszkiewicz K."/>
            <person name="Wedrychowicz H."/>
        </authorList>
    </citation>
    <scope>NUCLEOTIDE SEQUENCE [LARGE SCALE GENOMIC DNA]</scope>
    <source>
        <strain evidence="5 6">DSM 46144</strain>
    </source>
</reference>
<keyword evidence="3" id="KW-0804">Transcription</keyword>
<dbReference type="GO" id="GO:0003677">
    <property type="term" value="F:DNA binding"/>
    <property type="evidence" value="ECO:0007669"/>
    <property type="project" value="UniProtKB-KW"/>
</dbReference>
<dbReference type="InterPro" id="IPR045981">
    <property type="entry name" value="DUF5937"/>
</dbReference>
<name>A0A1M7RM39_9ACTN</name>
<evidence type="ECO:0000259" key="4">
    <source>
        <dbReference type="SMART" id="SM00418"/>
    </source>
</evidence>
<dbReference type="STRING" id="134849.SAMN05443668_12188"/>
<dbReference type="InterPro" id="IPR051011">
    <property type="entry name" value="Metal_resp_trans_reg"/>
</dbReference>
<dbReference type="InterPro" id="IPR036390">
    <property type="entry name" value="WH_DNA-bd_sf"/>
</dbReference>
<proteinExistence type="predicted"/>
<dbReference type="Pfam" id="PF19361">
    <property type="entry name" value="DUF5937"/>
    <property type="match status" value="1"/>
</dbReference>
<dbReference type="GO" id="GO:0003700">
    <property type="term" value="F:DNA-binding transcription factor activity"/>
    <property type="evidence" value="ECO:0007669"/>
    <property type="project" value="InterPro"/>
</dbReference>
<dbReference type="Pfam" id="PF12840">
    <property type="entry name" value="HTH_20"/>
    <property type="match status" value="1"/>
</dbReference>
<dbReference type="AlphaFoldDB" id="A0A1M7RM39"/>